<evidence type="ECO:0000313" key="12">
    <source>
        <dbReference type="Proteomes" id="UP001314229"/>
    </source>
</evidence>
<evidence type="ECO:0000256" key="6">
    <source>
        <dbReference type="ARBA" id="ARBA00022845"/>
    </source>
</evidence>
<dbReference type="GO" id="GO:0003723">
    <property type="term" value="F:RNA binding"/>
    <property type="evidence" value="ECO:0007669"/>
    <property type="project" value="UniProtKB-UniRule"/>
</dbReference>
<protein>
    <submittedName>
        <fullName evidence="11">Nanos homolog 3</fullName>
    </submittedName>
</protein>
<dbReference type="InterPro" id="IPR038129">
    <property type="entry name" value="Nanos_sf"/>
</dbReference>
<accession>A0AAV1PP45</accession>
<dbReference type="InterPro" id="IPR024161">
    <property type="entry name" value="Znf_nanos-typ"/>
</dbReference>
<evidence type="ECO:0000256" key="7">
    <source>
        <dbReference type="ARBA" id="ARBA00022884"/>
    </source>
</evidence>
<dbReference type="GO" id="GO:0005737">
    <property type="term" value="C:cytoplasm"/>
    <property type="evidence" value="ECO:0007669"/>
    <property type="project" value="UniProtKB-SubCell"/>
</dbReference>
<dbReference type="PROSITE" id="PS51522">
    <property type="entry name" value="ZF_NANOS"/>
    <property type="match status" value="1"/>
</dbReference>
<comment type="subcellular location">
    <subcellularLocation>
        <location evidence="1">Cytoplasm</location>
    </subcellularLocation>
</comment>
<comment type="similarity">
    <text evidence="8">Belongs to the nanos family.</text>
</comment>
<evidence type="ECO:0000256" key="9">
    <source>
        <dbReference type="SAM" id="MobiDB-lite"/>
    </source>
</evidence>
<keyword evidence="7 8" id="KW-0694">RNA-binding</keyword>
<evidence type="ECO:0000256" key="8">
    <source>
        <dbReference type="PROSITE-ProRule" id="PRU00855"/>
    </source>
</evidence>
<evidence type="ECO:0000256" key="1">
    <source>
        <dbReference type="ARBA" id="ARBA00004496"/>
    </source>
</evidence>
<proteinExistence type="inferred from homology"/>
<feature type="domain" description="Nanos-type" evidence="10">
    <location>
        <begin position="162"/>
        <end position="216"/>
    </location>
</feature>
<keyword evidence="3" id="KW-0479">Metal-binding</keyword>
<evidence type="ECO:0000256" key="2">
    <source>
        <dbReference type="ARBA" id="ARBA00022490"/>
    </source>
</evidence>
<evidence type="ECO:0000313" key="11">
    <source>
        <dbReference type="EMBL" id="CAK6973451.1"/>
    </source>
</evidence>
<dbReference type="Pfam" id="PF05741">
    <property type="entry name" value="zf-nanos"/>
    <property type="match status" value="1"/>
</dbReference>
<organism evidence="11 12">
    <name type="scientific">Scomber scombrus</name>
    <name type="common">Atlantic mackerel</name>
    <name type="synonym">Scomber vernalis</name>
    <dbReference type="NCBI Taxonomy" id="13677"/>
    <lineage>
        <taxon>Eukaryota</taxon>
        <taxon>Metazoa</taxon>
        <taxon>Chordata</taxon>
        <taxon>Craniata</taxon>
        <taxon>Vertebrata</taxon>
        <taxon>Euteleostomi</taxon>
        <taxon>Actinopterygii</taxon>
        <taxon>Neopterygii</taxon>
        <taxon>Teleostei</taxon>
        <taxon>Neoteleostei</taxon>
        <taxon>Acanthomorphata</taxon>
        <taxon>Pelagiaria</taxon>
        <taxon>Scombriformes</taxon>
        <taxon>Scombridae</taxon>
        <taxon>Scomber</taxon>
    </lineage>
</organism>
<evidence type="ECO:0000259" key="10">
    <source>
        <dbReference type="PROSITE" id="PS51522"/>
    </source>
</evidence>
<feature type="region of interest" description="Disordered" evidence="9">
    <location>
        <begin position="110"/>
        <end position="153"/>
    </location>
</feature>
<dbReference type="PANTHER" id="PTHR12887">
    <property type="entry name" value="NANOS PROTEIN"/>
    <property type="match status" value="1"/>
</dbReference>
<keyword evidence="2" id="KW-0963">Cytoplasm</keyword>
<gene>
    <name evidence="11" type="ORF">FSCOSCO3_A014670</name>
</gene>
<keyword evidence="4 8" id="KW-0863">Zinc-finger</keyword>
<dbReference type="EMBL" id="CAWUFR010000230">
    <property type="protein sequence ID" value="CAK6973451.1"/>
    <property type="molecule type" value="Genomic_DNA"/>
</dbReference>
<evidence type="ECO:0000256" key="4">
    <source>
        <dbReference type="ARBA" id="ARBA00022771"/>
    </source>
</evidence>
<keyword evidence="12" id="KW-1185">Reference proteome</keyword>
<dbReference type="InterPro" id="IPR008705">
    <property type="entry name" value="Nanos/Xcar2"/>
</dbReference>
<dbReference type="GO" id="GO:0008270">
    <property type="term" value="F:zinc ion binding"/>
    <property type="evidence" value="ECO:0007669"/>
    <property type="project" value="UniProtKB-KW"/>
</dbReference>
<dbReference type="AlphaFoldDB" id="A0AAV1PP45"/>
<dbReference type="Gene3D" id="4.10.60.30">
    <property type="entry name" value="Nanos, RNA-binding domain"/>
    <property type="match status" value="1"/>
</dbReference>
<evidence type="ECO:0000256" key="5">
    <source>
        <dbReference type="ARBA" id="ARBA00022833"/>
    </source>
</evidence>
<keyword evidence="6 8" id="KW-0810">Translation regulation</keyword>
<name>A0AAV1PP45_SCOSC</name>
<dbReference type="Proteomes" id="UP001314229">
    <property type="component" value="Unassembled WGS sequence"/>
</dbReference>
<dbReference type="GO" id="GO:0006417">
    <property type="term" value="P:regulation of translation"/>
    <property type="evidence" value="ECO:0007669"/>
    <property type="project" value="UniProtKB-UniRule"/>
</dbReference>
<evidence type="ECO:0000256" key="3">
    <source>
        <dbReference type="ARBA" id="ARBA00022723"/>
    </source>
</evidence>
<sequence length="230" mass="25221">MNGMVWGLCRHLPRFMESDSKSFQPWKDYMGLSDQIQEMLCWNTDTKSSVAASSAPQPQSDTLCEAWPPVRINALCQSGDLGADSAPDLPAKPTLPGYFAHQQPVDGPWGAPLAFSADGPDTGDLKPAPRPAGSRGTKNRKKMTFFKTNEPPPSHPSSELMFCSFCKHNGESDLVYGSHWLKNQAGDVLCPYLKQYVCPLCGATGAKAHTKRFCPKVDSAYSSVYTKSRR</sequence>
<comment type="caution">
    <text evidence="11">The sequence shown here is derived from an EMBL/GenBank/DDBJ whole genome shotgun (WGS) entry which is preliminary data.</text>
</comment>
<keyword evidence="5" id="KW-0862">Zinc</keyword>
<reference evidence="11 12" key="1">
    <citation type="submission" date="2024-01" db="EMBL/GenBank/DDBJ databases">
        <authorList>
            <person name="Alioto T."/>
            <person name="Alioto T."/>
            <person name="Gomez Garrido J."/>
        </authorList>
    </citation>
    <scope>NUCLEOTIDE SEQUENCE [LARGE SCALE GENOMIC DNA]</scope>
</reference>